<dbReference type="Pfam" id="PF11951">
    <property type="entry name" value="Fungal_trans_2"/>
    <property type="match status" value="1"/>
</dbReference>
<dbReference type="PANTHER" id="PTHR47784">
    <property type="entry name" value="STEROL UPTAKE CONTROL PROTEIN 2"/>
    <property type="match status" value="1"/>
</dbReference>
<evidence type="ECO:0000256" key="5">
    <source>
        <dbReference type="SAM" id="MobiDB-lite"/>
    </source>
</evidence>
<accession>A0A0N1HF32</accession>
<gene>
    <name evidence="7" type="ORF">AB675_7111</name>
</gene>
<dbReference type="GO" id="GO:0001228">
    <property type="term" value="F:DNA-binding transcription activator activity, RNA polymerase II-specific"/>
    <property type="evidence" value="ECO:0007669"/>
    <property type="project" value="TreeGrafter"/>
</dbReference>
<evidence type="ECO:0000256" key="1">
    <source>
        <dbReference type="ARBA" id="ARBA00023015"/>
    </source>
</evidence>
<organism evidence="7 8">
    <name type="scientific">Cyphellophora attinorum</name>
    <dbReference type="NCBI Taxonomy" id="1664694"/>
    <lineage>
        <taxon>Eukaryota</taxon>
        <taxon>Fungi</taxon>
        <taxon>Dikarya</taxon>
        <taxon>Ascomycota</taxon>
        <taxon>Pezizomycotina</taxon>
        <taxon>Eurotiomycetes</taxon>
        <taxon>Chaetothyriomycetidae</taxon>
        <taxon>Chaetothyriales</taxon>
        <taxon>Cyphellophoraceae</taxon>
        <taxon>Cyphellophora</taxon>
    </lineage>
</organism>
<reference evidence="7 8" key="1">
    <citation type="submission" date="2015-06" db="EMBL/GenBank/DDBJ databases">
        <title>Draft genome of the ant-associated black yeast Phialophora attae CBS 131958.</title>
        <authorList>
            <person name="Moreno L.F."/>
            <person name="Stielow B.J."/>
            <person name="de Hoog S."/>
            <person name="Vicente V.A."/>
            <person name="Weiss V.A."/>
            <person name="de Vries M."/>
            <person name="Cruz L.M."/>
            <person name="Souza E.M."/>
        </authorList>
    </citation>
    <scope>NUCLEOTIDE SEQUENCE [LARGE SCALE GENOMIC DNA]</scope>
    <source>
        <strain evidence="7 8">CBS 131958</strain>
    </source>
</reference>
<evidence type="ECO:0000313" key="8">
    <source>
        <dbReference type="Proteomes" id="UP000038010"/>
    </source>
</evidence>
<dbReference type="InterPro" id="IPR053157">
    <property type="entry name" value="Sterol_Uptake_Regulator"/>
</dbReference>
<dbReference type="InterPro" id="IPR036864">
    <property type="entry name" value="Zn2-C6_fun-type_DNA-bd_sf"/>
</dbReference>
<dbReference type="RefSeq" id="XP_018003625.1">
    <property type="nucleotide sequence ID" value="XM_018147455.1"/>
</dbReference>
<sequence>MSRRPHKKSRAGCRDCKRRHIRCDQQRPACSHCFSAEVQCSFLEESSLLPPDLHIHEISSGSSQHVSRAPSPRHGSPLASPDDGDDAYSVNLNHLELFQNLSNPAFTGPINGLPDNLPLEIYMSSAMKTPYLMHMALATSALHLSTTCDSNSRPFYQDQAAGLQTRALSIFNKAHTVLTPAPDNAVEMFLFTSLLSVYLLCDPLLNHGSDFGGFLRRFTVALEICSGLTAVVDQTKHLLENTPLGRPLEVTRLIVQETSPVGSECDALNKLIDDLASDTASYRACAEAALYLRRVFNAQSAISTGPKPQMIQAVIAWPLVCSPVFRQMLVEQKPHALVILANYAVLLHRGRHVWYYGPGGKWLIEQIVDTLDDRWQSWLELPRRAIQE</sequence>
<keyword evidence="1" id="KW-0805">Transcription regulation</keyword>
<dbReference type="STRING" id="1664694.A0A0N1HF32"/>
<feature type="domain" description="Zn(2)-C6 fungal-type" evidence="6">
    <location>
        <begin position="12"/>
        <end position="42"/>
    </location>
</feature>
<dbReference type="Gene3D" id="4.10.240.10">
    <property type="entry name" value="Zn(2)-C6 fungal-type DNA-binding domain"/>
    <property type="match status" value="1"/>
</dbReference>
<dbReference type="EMBL" id="LFJN01000005">
    <property type="protein sequence ID" value="KPI43662.1"/>
    <property type="molecule type" value="Genomic_DNA"/>
</dbReference>
<dbReference type="CDD" id="cd00067">
    <property type="entry name" value="GAL4"/>
    <property type="match status" value="1"/>
</dbReference>
<keyword evidence="8" id="KW-1185">Reference proteome</keyword>
<evidence type="ECO:0000256" key="3">
    <source>
        <dbReference type="ARBA" id="ARBA00023163"/>
    </source>
</evidence>
<keyword evidence="4" id="KW-0539">Nucleus</keyword>
<dbReference type="InterPro" id="IPR021858">
    <property type="entry name" value="Fun_TF"/>
</dbReference>
<evidence type="ECO:0000256" key="4">
    <source>
        <dbReference type="ARBA" id="ARBA00023242"/>
    </source>
</evidence>
<name>A0A0N1HF32_9EURO</name>
<dbReference type="AlphaFoldDB" id="A0A0N1HF32"/>
<dbReference type="InterPro" id="IPR001138">
    <property type="entry name" value="Zn2Cys6_DnaBD"/>
</dbReference>
<dbReference type="SUPFAM" id="SSF57701">
    <property type="entry name" value="Zn2/Cys6 DNA-binding domain"/>
    <property type="match status" value="1"/>
</dbReference>
<dbReference type="SMART" id="SM00066">
    <property type="entry name" value="GAL4"/>
    <property type="match status" value="1"/>
</dbReference>
<proteinExistence type="predicted"/>
<dbReference type="VEuPathDB" id="FungiDB:AB675_7111"/>
<dbReference type="PROSITE" id="PS00463">
    <property type="entry name" value="ZN2_CY6_FUNGAL_1"/>
    <property type="match status" value="1"/>
</dbReference>
<comment type="caution">
    <text evidence="7">The sequence shown here is derived from an EMBL/GenBank/DDBJ whole genome shotgun (WGS) entry which is preliminary data.</text>
</comment>
<dbReference type="OrthoDB" id="4937900at2759"/>
<dbReference type="GO" id="GO:0008270">
    <property type="term" value="F:zinc ion binding"/>
    <property type="evidence" value="ECO:0007669"/>
    <property type="project" value="InterPro"/>
</dbReference>
<dbReference type="Pfam" id="PF00172">
    <property type="entry name" value="Zn_clus"/>
    <property type="match status" value="1"/>
</dbReference>
<evidence type="ECO:0000259" key="6">
    <source>
        <dbReference type="PROSITE" id="PS50048"/>
    </source>
</evidence>
<protein>
    <recommendedName>
        <fullName evidence="6">Zn(2)-C6 fungal-type domain-containing protein</fullName>
    </recommendedName>
</protein>
<keyword evidence="3" id="KW-0804">Transcription</keyword>
<evidence type="ECO:0000256" key="2">
    <source>
        <dbReference type="ARBA" id="ARBA00023125"/>
    </source>
</evidence>
<dbReference type="PROSITE" id="PS50048">
    <property type="entry name" value="ZN2_CY6_FUNGAL_2"/>
    <property type="match status" value="1"/>
</dbReference>
<keyword evidence="2" id="KW-0238">DNA-binding</keyword>
<dbReference type="GeneID" id="28739335"/>
<evidence type="ECO:0000313" key="7">
    <source>
        <dbReference type="EMBL" id="KPI43662.1"/>
    </source>
</evidence>
<dbReference type="PANTHER" id="PTHR47784:SF4">
    <property type="entry name" value="ZN(II)2CYS6 TRANSCRIPTION FACTOR (EUROFUNG)"/>
    <property type="match status" value="1"/>
</dbReference>
<dbReference type="Proteomes" id="UP000038010">
    <property type="component" value="Unassembled WGS sequence"/>
</dbReference>
<dbReference type="GO" id="GO:0003677">
    <property type="term" value="F:DNA binding"/>
    <property type="evidence" value="ECO:0007669"/>
    <property type="project" value="UniProtKB-KW"/>
</dbReference>
<feature type="region of interest" description="Disordered" evidence="5">
    <location>
        <begin position="59"/>
        <end position="85"/>
    </location>
</feature>